<feature type="compositionally biased region" description="Polar residues" evidence="1">
    <location>
        <begin position="35"/>
        <end position="57"/>
    </location>
</feature>
<dbReference type="AlphaFoldDB" id="A0A6A6R575"/>
<protein>
    <submittedName>
        <fullName evidence="2">Uncharacterized protein</fullName>
    </submittedName>
</protein>
<evidence type="ECO:0000256" key="1">
    <source>
        <dbReference type="SAM" id="MobiDB-lite"/>
    </source>
</evidence>
<organism evidence="2 3">
    <name type="scientific">Lophium mytilinum</name>
    <dbReference type="NCBI Taxonomy" id="390894"/>
    <lineage>
        <taxon>Eukaryota</taxon>
        <taxon>Fungi</taxon>
        <taxon>Dikarya</taxon>
        <taxon>Ascomycota</taxon>
        <taxon>Pezizomycotina</taxon>
        <taxon>Dothideomycetes</taxon>
        <taxon>Pleosporomycetidae</taxon>
        <taxon>Mytilinidiales</taxon>
        <taxon>Mytilinidiaceae</taxon>
        <taxon>Lophium</taxon>
    </lineage>
</organism>
<evidence type="ECO:0000313" key="2">
    <source>
        <dbReference type="EMBL" id="KAF2499080.1"/>
    </source>
</evidence>
<name>A0A6A6R575_9PEZI</name>
<dbReference type="Proteomes" id="UP000799750">
    <property type="component" value="Unassembled WGS sequence"/>
</dbReference>
<evidence type="ECO:0000313" key="3">
    <source>
        <dbReference type="Proteomes" id="UP000799750"/>
    </source>
</evidence>
<keyword evidence="3" id="KW-1185">Reference proteome</keyword>
<proteinExistence type="predicted"/>
<dbReference type="EMBL" id="MU004184">
    <property type="protein sequence ID" value="KAF2499080.1"/>
    <property type="molecule type" value="Genomic_DNA"/>
</dbReference>
<sequence length="87" mass="9918">MSAAYPTYTASSFGPEVAGHNGQARSFYPNEDWRTQQTQWDQSFRSDAVQSPSQQVPQHKRLSEMTENERFGLPSLLALTLLESLRR</sequence>
<feature type="region of interest" description="Disordered" evidence="1">
    <location>
        <begin position="1"/>
        <end position="67"/>
    </location>
</feature>
<accession>A0A6A6R575</accession>
<reference evidence="2" key="1">
    <citation type="journal article" date="2020" name="Stud. Mycol.">
        <title>101 Dothideomycetes genomes: a test case for predicting lifestyles and emergence of pathogens.</title>
        <authorList>
            <person name="Haridas S."/>
            <person name="Albert R."/>
            <person name="Binder M."/>
            <person name="Bloem J."/>
            <person name="Labutti K."/>
            <person name="Salamov A."/>
            <person name="Andreopoulos B."/>
            <person name="Baker S."/>
            <person name="Barry K."/>
            <person name="Bills G."/>
            <person name="Bluhm B."/>
            <person name="Cannon C."/>
            <person name="Castanera R."/>
            <person name="Culley D."/>
            <person name="Daum C."/>
            <person name="Ezra D."/>
            <person name="Gonzalez J."/>
            <person name="Henrissat B."/>
            <person name="Kuo A."/>
            <person name="Liang C."/>
            <person name="Lipzen A."/>
            <person name="Lutzoni F."/>
            <person name="Magnuson J."/>
            <person name="Mondo S."/>
            <person name="Nolan M."/>
            <person name="Ohm R."/>
            <person name="Pangilinan J."/>
            <person name="Park H.-J."/>
            <person name="Ramirez L."/>
            <person name="Alfaro M."/>
            <person name="Sun H."/>
            <person name="Tritt A."/>
            <person name="Yoshinaga Y."/>
            <person name="Zwiers L.-H."/>
            <person name="Turgeon B."/>
            <person name="Goodwin S."/>
            <person name="Spatafora J."/>
            <person name="Crous P."/>
            <person name="Grigoriev I."/>
        </authorList>
    </citation>
    <scope>NUCLEOTIDE SEQUENCE</scope>
    <source>
        <strain evidence="2">CBS 269.34</strain>
    </source>
</reference>
<gene>
    <name evidence="2" type="ORF">BU16DRAFT_557413</name>
</gene>